<dbReference type="PANTHER" id="PTHR33048">
    <property type="entry name" value="PTH11-LIKE INTEGRAL MEMBRANE PROTEIN (AFU_ORTHOLOGUE AFUA_5G11245)"/>
    <property type="match status" value="1"/>
</dbReference>
<name>A0A1Q5T6Q0_9EURO</name>
<evidence type="ECO:0000259" key="7">
    <source>
        <dbReference type="Pfam" id="PF20684"/>
    </source>
</evidence>
<evidence type="ECO:0000313" key="8">
    <source>
        <dbReference type="EMBL" id="OKO95904.1"/>
    </source>
</evidence>
<dbReference type="Proteomes" id="UP000186955">
    <property type="component" value="Unassembled WGS sequence"/>
</dbReference>
<keyword evidence="2 6" id="KW-0812">Transmembrane</keyword>
<reference evidence="8 9" key="1">
    <citation type="submission" date="2016-10" db="EMBL/GenBank/DDBJ databases">
        <title>Genome sequence of the ascomycete fungus Penicillium subrubescens.</title>
        <authorList>
            <person name="De Vries R.P."/>
            <person name="Peng M."/>
            <person name="Dilokpimol A."/>
            <person name="Hilden K."/>
            <person name="Makela M.R."/>
            <person name="Grigoriev I."/>
            <person name="Riley R."/>
            <person name="Granchi Z."/>
        </authorList>
    </citation>
    <scope>NUCLEOTIDE SEQUENCE [LARGE SCALE GENOMIC DNA]</scope>
    <source>
        <strain evidence="8 9">CBS 132785</strain>
    </source>
</reference>
<evidence type="ECO:0000256" key="6">
    <source>
        <dbReference type="SAM" id="Phobius"/>
    </source>
</evidence>
<feature type="transmembrane region" description="Helical" evidence="6">
    <location>
        <begin position="126"/>
        <end position="147"/>
    </location>
</feature>
<organism evidence="8 9">
    <name type="scientific">Penicillium subrubescens</name>
    <dbReference type="NCBI Taxonomy" id="1316194"/>
    <lineage>
        <taxon>Eukaryota</taxon>
        <taxon>Fungi</taxon>
        <taxon>Dikarya</taxon>
        <taxon>Ascomycota</taxon>
        <taxon>Pezizomycotina</taxon>
        <taxon>Eurotiomycetes</taxon>
        <taxon>Eurotiomycetidae</taxon>
        <taxon>Eurotiales</taxon>
        <taxon>Aspergillaceae</taxon>
        <taxon>Penicillium</taxon>
    </lineage>
</organism>
<evidence type="ECO:0000256" key="3">
    <source>
        <dbReference type="ARBA" id="ARBA00022989"/>
    </source>
</evidence>
<comment type="caution">
    <text evidence="8">The sequence shown here is derived from an EMBL/GenBank/DDBJ whole genome shotgun (WGS) entry which is preliminary data.</text>
</comment>
<feature type="transmembrane region" description="Helical" evidence="6">
    <location>
        <begin position="89"/>
        <end position="114"/>
    </location>
</feature>
<evidence type="ECO:0000256" key="1">
    <source>
        <dbReference type="ARBA" id="ARBA00004141"/>
    </source>
</evidence>
<evidence type="ECO:0000313" key="9">
    <source>
        <dbReference type="Proteomes" id="UP000186955"/>
    </source>
</evidence>
<keyword evidence="4 6" id="KW-0472">Membrane</keyword>
<proteinExistence type="inferred from homology"/>
<dbReference type="InterPro" id="IPR049326">
    <property type="entry name" value="Rhodopsin_dom_fungi"/>
</dbReference>
<comment type="subcellular location">
    <subcellularLocation>
        <location evidence="1">Membrane</location>
        <topology evidence="1">Multi-pass membrane protein</topology>
    </subcellularLocation>
</comment>
<dbReference type="GO" id="GO:0016020">
    <property type="term" value="C:membrane"/>
    <property type="evidence" value="ECO:0007669"/>
    <property type="project" value="UniProtKB-SubCell"/>
</dbReference>
<feature type="transmembrane region" description="Helical" evidence="6">
    <location>
        <begin position="47"/>
        <end position="69"/>
    </location>
</feature>
<dbReference type="AlphaFoldDB" id="A0A1Q5T6Q0"/>
<accession>A0A1Q5T6Q0</accession>
<evidence type="ECO:0000256" key="4">
    <source>
        <dbReference type="ARBA" id="ARBA00023136"/>
    </source>
</evidence>
<gene>
    <name evidence="8" type="ORF">PENSUB_10925</name>
</gene>
<dbReference type="PANTHER" id="PTHR33048:SF140">
    <property type="entry name" value="ATPASE, PUTATIVE (EUROFUNG)-RELATED"/>
    <property type="match status" value="1"/>
</dbReference>
<evidence type="ECO:0000256" key="5">
    <source>
        <dbReference type="ARBA" id="ARBA00038359"/>
    </source>
</evidence>
<dbReference type="Pfam" id="PF20684">
    <property type="entry name" value="Fung_rhodopsin"/>
    <property type="match status" value="1"/>
</dbReference>
<dbReference type="EMBL" id="MNBE01000701">
    <property type="protein sequence ID" value="OKO95904.1"/>
    <property type="molecule type" value="Genomic_DNA"/>
</dbReference>
<protein>
    <recommendedName>
        <fullName evidence="7">Rhodopsin domain-containing protein</fullName>
    </recommendedName>
</protein>
<sequence>MGSTMHLAGPSLAIFTVSIVMMVVSIVAVSLRTFVRLYIVRAFGWDDAIMLAALVLFVVFDVCCFIGAMNGLGRSRTDFTSYEGYRTALLYWWLCQIFYTWSSALAKISIAVALLRLTVKRIHRIIIWSIIALTIAVSLMFWLVMLLDCHPISYFWDYADPSKSGTCMSTTSLVKVAYIYSCLTIVCDLTLGLLPIFLVWKLQMSHRTKIAVGGILSMGAM</sequence>
<keyword evidence="9" id="KW-1185">Reference proteome</keyword>
<feature type="transmembrane region" description="Helical" evidence="6">
    <location>
        <begin position="178"/>
        <end position="200"/>
    </location>
</feature>
<dbReference type="InterPro" id="IPR052337">
    <property type="entry name" value="SAT4-like"/>
</dbReference>
<comment type="similarity">
    <text evidence="5">Belongs to the SAT4 family.</text>
</comment>
<keyword evidence="3 6" id="KW-1133">Transmembrane helix</keyword>
<feature type="transmembrane region" description="Helical" evidence="6">
    <location>
        <begin position="12"/>
        <end position="35"/>
    </location>
</feature>
<feature type="domain" description="Rhodopsin" evidence="7">
    <location>
        <begin position="31"/>
        <end position="220"/>
    </location>
</feature>
<evidence type="ECO:0000256" key="2">
    <source>
        <dbReference type="ARBA" id="ARBA00022692"/>
    </source>
</evidence>